<evidence type="ECO:0000313" key="3">
    <source>
        <dbReference type="Proteomes" id="UP000823674"/>
    </source>
</evidence>
<evidence type="ECO:0000313" key="2">
    <source>
        <dbReference type="EMBL" id="KAG5386419.1"/>
    </source>
</evidence>
<accession>A0ABQ7LIN9</accession>
<feature type="region of interest" description="Disordered" evidence="1">
    <location>
        <begin position="80"/>
        <end position="109"/>
    </location>
</feature>
<reference evidence="2 3" key="1">
    <citation type="submission" date="2021-03" db="EMBL/GenBank/DDBJ databases">
        <authorList>
            <person name="King G.J."/>
            <person name="Bancroft I."/>
            <person name="Baten A."/>
            <person name="Bloomfield J."/>
            <person name="Borpatragohain P."/>
            <person name="He Z."/>
            <person name="Irish N."/>
            <person name="Irwin J."/>
            <person name="Liu K."/>
            <person name="Mauleon R.P."/>
            <person name="Moore J."/>
            <person name="Morris R."/>
            <person name="Ostergaard L."/>
            <person name="Wang B."/>
            <person name="Wells R."/>
        </authorList>
    </citation>
    <scope>NUCLEOTIDE SEQUENCE [LARGE SCALE GENOMIC DNA]</scope>
    <source>
        <strain evidence="2">R-o-18</strain>
        <tissue evidence="2">Leaf</tissue>
    </source>
</reference>
<proteinExistence type="predicted"/>
<feature type="compositionally biased region" description="Basic and acidic residues" evidence="1">
    <location>
        <begin position="169"/>
        <end position="178"/>
    </location>
</feature>
<dbReference type="PANTHER" id="PTHR35485">
    <property type="entry name" value="OS01G0888900 PROTEIN"/>
    <property type="match status" value="1"/>
</dbReference>
<gene>
    <name evidence="2" type="primary">A09p065360.1_BraROA</name>
    <name evidence="2" type="ORF">IGI04_037889</name>
</gene>
<protein>
    <submittedName>
        <fullName evidence="2">Uncharacterized protein</fullName>
    </submittedName>
</protein>
<organism evidence="2 3">
    <name type="scientific">Brassica rapa subsp. trilocularis</name>
    <dbReference type="NCBI Taxonomy" id="1813537"/>
    <lineage>
        <taxon>Eukaryota</taxon>
        <taxon>Viridiplantae</taxon>
        <taxon>Streptophyta</taxon>
        <taxon>Embryophyta</taxon>
        <taxon>Tracheophyta</taxon>
        <taxon>Spermatophyta</taxon>
        <taxon>Magnoliopsida</taxon>
        <taxon>eudicotyledons</taxon>
        <taxon>Gunneridae</taxon>
        <taxon>Pentapetalae</taxon>
        <taxon>rosids</taxon>
        <taxon>malvids</taxon>
        <taxon>Brassicales</taxon>
        <taxon>Brassicaceae</taxon>
        <taxon>Brassiceae</taxon>
        <taxon>Brassica</taxon>
    </lineage>
</organism>
<keyword evidence="3" id="KW-1185">Reference proteome</keyword>
<dbReference type="EMBL" id="JADBGQ010000008">
    <property type="protein sequence ID" value="KAG5386419.1"/>
    <property type="molecule type" value="Genomic_DNA"/>
</dbReference>
<evidence type="ECO:0000256" key="1">
    <source>
        <dbReference type="SAM" id="MobiDB-lite"/>
    </source>
</evidence>
<name>A0ABQ7LIN9_BRACM</name>
<sequence length="211" mass="24126">MDGLIPMAFKAMMKKRTRRRYECLSTSGGTTKESYVDEDFFPFDEKSNHSVPSRPSSSLDHVEMNNVAAQDRHRRGLSVGDFSSMSYHEGRRSRGEGGDIGISPSRRGQLVRNRSHRLFSCVSENTKQKRRSIPESEQQLVEKPTIGDVKKANGKLVVDMEKTQKKIKQISEQKDFENQARGSLSKRESHDFKGNSPYKIVQFVHEEEIQC</sequence>
<feature type="region of interest" description="Disordered" evidence="1">
    <location>
        <begin position="169"/>
        <end position="193"/>
    </location>
</feature>
<dbReference type="PANTHER" id="PTHR35485:SF4">
    <property type="entry name" value="EXPRESSED PROTEIN"/>
    <property type="match status" value="1"/>
</dbReference>
<feature type="compositionally biased region" description="Basic and acidic residues" evidence="1">
    <location>
        <begin position="88"/>
        <end position="97"/>
    </location>
</feature>
<comment type="caution">
    <text evidence="2">The sequence shown here is derived from an EMBL/GenBank/DDBJ whole genome shotgun (WGS) entry which is preliminary data.</text>
</comment>
<dbReference type="Proteomes" id="UP000823674">
    <property type="component" value="Chromosome A09"/>
</dbReference>